<sequence length="75" mass="8750">MYCPHYSFLSTSLFLTWYSSFNQFTISHWMPSEGDTIGGITSAALQRVSSASRRRKFTEHNDKLDFNRKHKNNSN</sequence>
<evidence type="ECO:0000313" key="2">
    <source>
        <dbReference type="WBParaSite" id="Hba_11278"/>
    </source>
</evidence>
<name>A0A1I7X1E9_HETBA</name>
<dbReference type="AlphaFoldDB" id="A0A1I7X1E9"/>
<protein>
    <submittedName>
        <fullName evidence="2">Secreted protein</fullName>
    </submittedName>
</protein>
<dbReference type="Proteomes" id="UP000095283">
    <property type="component" value="Unplaced"/>
</dbReference>
<evidence type="ECO:0000313" key="1">
    <source>
        <dbReference type="Proteomes" id="UP000095283"/>
    </source>
</evidence>
<reference evidence="2" key="1">
    <citation type="submission" date="2016-11" db="UniProtKB">
        <authorList>
            <consortium name="WormBaseParasite"/>
        </authorList>
    </citation>
    <scope>IDENTIFICATION</scope>
</reference>
<accession>A0A1I7X1E9</accession>
<keyword evidence="1" id="KW-1185">Reference proteome</keyword>
<proteinExistence type="predicted"/>
<dbReference type="WBParaSite" id="Hba_11278">
    <property type="protein sequence ID" value="Hba_11278"/>
    <property type="gene ID" value="Hba_11278"/>
</dbReference>
<organism evidence="1 2">
    <name type="scientific">Heterorhabditis bacteriophora</name>
    <name type="common">Entomopathogenic nematode worm</name>
    <dbReference type="NCBI Taxonomy" id="37862"/>
    <lineage>
        <taxon>Eukaryota</taxon>
        <taxon>Metazoa</taxon>
        <taxon>Ecdysozoa</taxon>
        <taxon>Nematoda</taxon>
        <taxon>Chromadorea</taxon>
        <taxon>Rhabditida</taxon>
        <taxon>Rhabditina</taxon>
        <taxon>Rhabditomorpha</taxon>
        <taxon>Strongyloidea</taxon>
        <taxon>Heterorhabditidae</taxon>
        <taxon>Heterorhabditis</taxon>
    </lineage>
</organism>